<reference evidence="1 2" key="1">
    <citation type="submission" date="2016-04" db="EMBL/GenBank/DDBJ databases">
        <title>The genome of Intoshia linei affirms orthonectids as highly simplified spiralians.</title>
        <authorList>
            <person name="Mikhailov K.V."/>
            <person name="Slusarev G.S."/>
            <person name="Nikitin M.A."/>
            <person name="Logacheva M.D."/>
            <person name="Penin A."/>
            <person name="Aleoshin V."/>
            <person name="Panchin Y.V."/>
        </authorList>
    </citation>
    <scope>NUCLEOTIDE SEQUENCE [LARGE SCALE GENOMIC DNA]</scope>
    <source>
        <strain evidence="1">Intl2013</strain>
        <tissue evidence="1">Whole animal</tissue>
    </source>
</reference>
<protein>
    <submittedName>
        <fullName evidence="1">Uncharacterized protein</fullName>
    </submittedName>
</protein>
<comment type="caution">
    <text evidence="1">The sequence shown here is derived from an EMBL/GenBank/DDBJ whole genome shotgun (WGS) entry which is preliminary data.</text>
</comment>
<keyword evidence="2" id="KW-1185">Reference proteome</keyword>
<sequence length="429" mass="49215">MTKTSDSNIIICCADKDVGLAKKLKEELKSLNSTIISNRVRKDNSINLGLTICDCKIFLPIVSRDFLQSSNNKEELTLAFYADRNILPIGRLYFDDLFANYKIGTKLILERCDWSYIFEEISNTKQREMISNFRKKVENILNFNLNEQSTISTADTTPNLVKSRDLNSHKDRQIKSESRVKRKISNTETQVSNDMFGQEYWAKNFNSEESISLDTLYDSFLKNFEKELSQLIDKEGEYWIKQILGEVVDIRDDNVSYISFIEFCIFDGFENRVWETLSRHIAEAIAVKQVFDVESQFRVNVVEQLGKYHSNLVIKSLLSLLKDENPNVISVSIISLSRTGVNNKIICTSLLDLTKHPDRLVRQSACLALGKLKYSPAIQRLIHIWRNDFISVVRNSAHAALKSIGGPDAEQAVKVTRILEDELKELSMQ</sequence>
<dbReference type="SUPFAM" id="SSF48371">
    <property type="entry name" value="ARM repeat"/>
    <property type="match status" value="1"/>
</dbReference>
<dbReference type="InterPro" id="IPR016024">
    <property type="entry name" value="ARM-type_fold"/>
</dbReference>
<dbReference type="Proteomes" id="UP000078046">
    <property type="component" value="Unassembled WGS sequence"/>
</dbReference>
<organism evidence="1 2">
    <name type="scientific">Intoshia linei</name>
    <dbReference type="NCBI Taxonomy" id="1819745"/>
    <lineage>
        <taxon>Eukaryota</taxon>
        <taxon>Metazoa</taxon>
        <taxon>Spiralia</taxon>
        <taxon>Lophotrochozoa</taxon>
        <taxon>Mesozoa</taxon>
        <taxon>Orthonectida</taxon>
        <taxon>Rhopaluridae</taxon>
        <taxon>Intoshia</taxon>
    </lineage>
</organism>
<accession>A0A177ART8</accession>
<proteinExistence type="predicted"/>
<dbReference type="OrthoDB" id="194358at2759"/>
<gene>
    <name evidence="1" type="ORF">A3Q56_07552</name>
</gene>
<dbReference type="EMBL" id="LWCA01001646">
    <property type="protein sequence ID" value="OAF64737.1"/>
    <property type="molecule type" value="Genomic_DNA"/>
</dbReference>
<name>A0A177ART8_9BILA</name>
<evidence type="ECO:0000313" key="1">
    <source>
        <dbReference type="EMBL" id="OAF64737.1"/>
    </source>
</evidence>
<dbReference type="Pfam" id="PF13646">
    <property type="entry name" value="HEAT_2"/>
    <property type="match status" value="1"/>
</dbReference>
<dbReference type="InterPro" id="IPR011989">
    <property type="entry name" value="ARM-like"/>
</dbReference>
<evidence type="ECO:0000313" key="2">
    <source>
        <dbReference type="Proteomes" id="UP000078046"/>
    </source>
</evidence>
<dbReference type="AlphaFoldDB" id="A0A177ART8"/>
<dbReference type="Gene3D" id="1.25.10.10">
    <property type="entry name" value="Leucine-rich Repeat Variant"/>
    <property type="match status" value="1"/>
</dbReference>